<keyword evidence="2" id="KW-1185">Reference proteome</keyword>
<name>A0A517N2U9_9BACT</name>
<dbReference type="Proteomes" id="UP000319852">
    <property type="component" value="Chromosome"/>
</dbReference>
<evidence type="ECO:0000313" key="1">
    <source>
        <dbReference type="EMBL" id="QDT01460.1"/>
    </source>
</evidence>
<sequence length="483" mass="54151">MLRAVLTIAVLLQVVWTTRSLTPSNMTPGDLKEHSYPISTQVDNRLRSAYLLRVKDLRQPSANSVERIQCLQRHFDAVIEQLQHDETVALEVALQRLEQHRQEKWTPSERDHWLAKLAKQRAQQIARLRVYQQRGLFPQNEYDTQCALPIFVDSDNTACAVGHLMRMSGWEKEVELIARTNNLVYVPDVQAGPIVEWVVESGLTLEEAALVQPGYEGPAPDSTLAELMSGGTIIRGGLRYENFEMVLYSGDRIENQFPEGLDYFPVSYPLYPFIGFNRRDTLTIDPTTIGVAAGSQTYIDPCCGVGLFTQYEDWLFLGKIPDYDAIENYIASTDELSAGRSAMKLGYSFDVSVVNPGVSISGASVRSQPNFHFNGRGYWGLNGDLEVTTFVSGMESSNSSGSFTPLAELDLQWEYDNSFWGEKVAEFEPVQSLRVVTTGYLEGPYVQFAGLSHSFQLIPEPSALLLLSCGLLLLGRERRQPVR</sequence>
<protein>
    <recommendedName>
        <fullName evidence="3">PEP-CTERM protein-sorting domain-containing protein</fullName>
    </recommendedName>
</protein>
<organism evidence="1 2">
    <name type="scientific">Adhaeretor mobilis</name>
    <dbReference type="NCBI Taxonomy" id="1930276"/>
    <lineage>
        <taxon>Bacteria</taxon>
        <taxon>Pseudomonadati</taxon>
        <taxon>Planctomycetota</taxon>
        <taxon>Planctomycetia</taxon>
        <taxon>Pirellulales</taxon>
        <taxon>Lacipirellulaceae</taxon>
        <taxon>Adhaeretor</taxon>
    </lineage>
</organism>
<dbReference type="AlphaFoldDB" id="A0A517N2U9"/>
<proteinExistence type="predicted"/>
<evidence type="ECO:0008006" key="3">
    <source>
        <dbReference type="Google" id="ProtNLM"/>
    </source>
</evidence>
<reference evidence="1 2" key="1">
    <citation type="submission" date="2019-02" db="EMBL/GenBank/DDBJ databases">
        <title>Deep-cultivation of Planctomycetes and their phenomic and genomic characterization uncovers novel biology.</title>
        <authorList>
            <person name="Wiegand S."/>
            <person name="Jogler M."/>
            <person name="Boedeker C."/>
            <person name="Pinto D."/>
            <person name="Vollmers J."/>
            <person name="Rivas-Marin E."/>
            <person name="Kohn T."/>
            <person name="Peeters S.H."/>
            <person name="Heuer A."/>
            <person name="Rast P."/>
            <person name="Oberbeckmann S."/>
            <person name="Bunk B."/>
            <person name="Jeske O."/>
            <person name="Meyerdierks A."/>
            <person name="Storesund J.E."/>
            <person name="Kallscheuer N."/>
            <person name="Luecker S."/>
            <person name="Lage O.M."/>
            <person name="Pohl T."/>
            <person name="Merkel B.J."/>
            <person name="Hornburger P."/>
            <person name="Mueller R.-W."/>
            <person name="Bruemmer F."/>
            <person name="Labrenz M."/>
            <person name="Spormann A.M."/>
            <person name="Op den Camp H."/>
            <person name="Overmann J."/>
            <person name="Amann R."/>
            <person name="Jetten M.S.M."/>
            <person name="Mascher T."/>
            <person name="Medema M.H."/>
            <person name="Devos D.P."/>
            <person name="Kaster A.-K."/>
            <person name="Ovreas L."/>
            <person name="Rohde M."/>
            <person name="Galperin M.Y."/>
            <person name="Jogler C."/>
        </authorList>
    </citation>
    <scope>NUCLEOTIDE SEQUENCE [LARGE SCALE GENOMIC DNA]</scope>
    <source>
        <strain evidence="1 2">HG15A2</strain>
    </source>
</reference>
<dbReference type="RefSeq" id="WP_145063646.1">
    <property type="nucleotide sequence ID" value="NZ_CP036263.1"/>
</dbReference>
<gene>
    <name evidence="1" type="ORF">HG15A2_48020</name>
</gene>
<dbReference type="OrthoDB" id="266110at2"/>
<dbReference type="EMBL" id="CP036263">
    <property type="protein sequence ID" value="QDT01460.1"/>
    <property type="molecule type" value="Genomic_DNA"/>
</dbReference>
<dbReference type="KEGG" id="amob:HG15A2_48020"/>
<evidence type="ECO:0000313" key="2">
    <source>
        <dbReference type="Proteomes" id="UP000319852"/>
    </source>
</evidence>
<accession>A0A517N2U9</accession>